<gene>
    <name evidence="2" type="ORF">BN9_097350</name>
</gene>
<proteinExistence type="predicted"/>
<accession>A0A024GPD0</accession>
<protein>
    <recommendedName>
        <fullName evidence="1">JmjC domain-containing protein</fullName>
    </recommendedName>
</protein>
<feature type="domain" description="JmjC" evidence="1">
    <location>
        <begin position="153"/>
        <end position="353"/>
    </location>
</feature>
<dbReference type="AlphaFoldDB" id="A0A024GPD0"/>
<reference evidence="2 3" key="1">
    <citation type="submission" date="2012-05" db="EMBL/GenBank/DDBJ databases">
        <title>Recombination and specialization in a pathogen metapopulation.</title>
        <authorList>
            <person name="Gardiner A."/>
            <person name="Kemen E."/>
            <person name="Schultz-Larsen T."/>
            <person name="MacLean D."/>
            <person name="Van Oosterhout C."/>
            <person name="Jones J.D.G."/>
        </authorList>
    </citation>
    <scope>NUCLEOTIDE SEQUENCE [LARGE SCALE GENOMIC DNA]</scope>
    <source>
        <strain evidence="2 3">Ac Nc2</strain>
    </source>
</reference>
<dbReference type="Gene3D" id="2.60.120.10">
    <property type="entry name" value="Jelly Rolls"/>
    <property type="match status" value="1"/>
</dbReference>
<evidence type="ECO:0000313" key="3">
    <source>
        <dbReference type="Proteomes" id="UP000053237"/>
    </source>
</evidence>
<dbReference type="InterPro" id="IPR014710">
    <property type="entry name" value="RmlC-like_jellyroll"/>
</dbReference>
<dbReference type="PANTHER" id="PTHR12461:SF99">
    <property type="entry name" value="BIFUNCTIONAL PEPTIDASE AND (3S)-LYSYL HYDROXYLASE JMJD7"/>
    <property type="match status" value="1"/>
</dbReference>
<dbReference type="InterPro" id="IPR041667">
    <property type="entry name" value="Cupin_8"/>
</dbReference>
<dbReference type="Pfam" id="PF13621">
    <property type="entry name" value="Cupin_8"/>
    <property type="match status" value="1"/>
</dbReference>
<dbReference type="Proteomes" id="UP000053237">
    <property type="component" value="Unassembled WGS sequence"/>
</dbReference>
<sequence length="368" mass="42515">MYSVERTFIRQNQLLEENWHMQKCIEELCDDMTALWQPPHAKLERKSLAALTLNAFYRDFVSKSVPVILTDAITPAEGWQPTVLDKWQHPSYLCEKAGDQPISVNVTPFGYGDAILTIDSPPKTQNQYFLMPEEREMKLRDFYHALQHPDTLQGVPYNDNLRNQFAALYDEVPPYLNLAKEAFGNAPDAINLWIGDERSVSSLHKDFYENMYCVIKGTKAFTLLPPAAIICLSEIDVETYRYHQGSCAMDKDLTGAFHHQYPQHSSWNLVSENQKTPWIPIDPTKLTAQALDAYPFASTKYMKPIHCEISSGEILYLPALWYHQATQFNETIAINYWHEMREFLEERTIRDISHPDYNFGKHASGNRV</sequence>
<dbReference type="OrthoDB" id="415358at2759"/>
<dbReference type="SMART" id="SM00558">
    <property type="entry name" value="JmjC"/>
    <property type="match status" value="1"/>
</dbReference>
<dbReference type="STRING" id="65357.A0A024GPD0"/>
<evidence type="ECO:0000313" key="2">
    <source>
        <dbReference type="EMBL" id="CCI48585.1"/>
    </source>
</evidence>
<dbReference type="PANTHER" id="PTHR12461">
    <property type="entry name" value="HYPOXIA-INDUCIBLE FACTOR 1 ALPHA INHIBITOR-RELATED"/>
    <property type="match status" value="1"/>
</dbReference>
<comment type="caution">
    <text evidence="2">The sequence shown here is derived from an EMBL/GenBank/DDBJ whole genome shotgun (WGS) entry which is preliminary data.</text>
</comment>
<dbReference type="InParanoid" id="A0A024GPD0"/>
<dbReference type="InterPro" id="IPR003347">
    <property type="entry name" value="JmjC_dom"/>
</dbReference>
<dbReference type="EMBL" id="CAIX01000235">
    <property type="protein sequence ID" value="CCI48585.1"/>
    <property type="molecule type" value="Genomic_DNA"/>
</dbReference>
<evidence type="ECO:0000259" key="1">
    <source>
        <dbReference type="PROSITE" id="PS51184"/>
    </source>
</evidence>
<organism evidence="2 3">
    <name type="scientific">Albugo candida</name>
    <dbReference type="NCBI Taxonomy" id="65357"/>
    <lineage>
        <taxon>Eukaryota</taxon>
        <taxon>Sar</taxon>
        <taxon>Stramenopiles</taxon>
        <taxon>Oomycota</taxon>
        <taxon>Peronosporomycetes</taxon>
        <taxon>Albuginales</taxon>
        <taxon>Albuginaceae</taxon>
        <taxon>Albugo</taxon>
    </lineage>
</organism>
<keyword evidence="3" id="KW-1185">Reference proteome</keyword>
<name>A0A024GPD0_9STRA</name>
<dbReference type="SUPFAM" id="SSF51197">
    <property type="entry name" value="Clavaminate synthase-like"/>
    <property type="match status" value="1"/>
</dbReference>
<dbReference type="PROSITE" id="PS51184">
    <property type="entry name" value="JMJC"/>
    <property type="match status" value="1"/>
</dbReference>